<organism evidence="10 11">
    <name type="scientific">Candidatus Falkowbacteria bacterium GW2011_GWE1_38_31</name>
    <dbReference type="NCBI Taxonomy" id="1618638"/>
    <lineage>
        <taxon>Bacteria</taxon>
        <taxon>Candidatus Falkowiibacteriota</taxon>
    </lineage>
</organism>
<dbReference type="EMBL" id="LBUU01000008">
    <property type="protein sequence ID" value="KKQ69946.1"/>
    <property type="molecule type" value="Genomic_DNA"/>
</dbReference>
<dbReference type="GO" id="GO:0005886">
    <property type="term" value="C:plasma membrane"/>
    <property type="evidence" value="ECO:0007669"/>
    <property type="project" value="UniProtKB-SubCell"/>
</dbReference>
<reference evidence="10 11" key="1">
    <citation type="journal article" date="2015" name="Nature">
        <title>rRNA introns, odd ribosomes, and small enigmatic genomes across a large radiation of phyla.</title>
        <authorList>
            <person name="Brown C.T."/>
            <person name="Hug L.A."/>
            <person name="Thomas B.C."/>
            <person name="Sharon I."/>
            <person name="Castelle C.J."/>
            <person name="Singh A."/>
            <person name="Wilkins M.J."/>
            <person name="Williams K.H."/>
            <person name="Banfield J.F."/>
        </authorList>
    </citation>
    <scope>NUCLEOTIDE SEQUENCE [LARGE SCALE GENOMIC DNA]</scope>
</reference>
<dbReference type="Gene3D" id="1.20.81.30">
    <property type="entry name" value="Type II secretion system (T2SS), domain F"/>
    <property type="match status" value="2"/>
</dbReference>
<keyword evidence="7 8" id="KW-0472">Membrane</keyword>
<dbReference type="PANTHER" id="PTHR30012">
    <property type="entry name" value="GENERAL SECRETION PATHWAY PROTEIN"/>
    <property type="match status" value="1"/>
</dbReference>
<feature type="domain" description="Type II secretion system protein GspF" evidence="9">
    <location>
        <begin position="67"/>
        <end position="190"/>
    </location>
</feature>
<gene>
    <name evidence="10" type="ORF">US91_C0008G0066</name>
</gene>
<proteinExistence type="inferred from homology"/>
<evidence type="ECO:0000313" key="11">
    <source>
        <dbReference type="Proteomes" id="UP000034022"/>
    </source>
</evidence>
<keyword evidence="6 8" id="KW-1133">Transmembrane helix</keyword>
<keyword evidence="5 8" id="KW-0812">Transmembrane</keyword>
<comment type="similarity">
    <text evidence="2">Belongs to the GSP F family.</text>
</comment>
<evidence type="ECO:0000256" key="8">
    <source>
        <dbReference type="SAM" id="Phobius"/>
    </source>
</evidence>
<evidence type="ECO:0000256" key="7">
    <source>
        <dbReference type="ARBA" id="ARBA00023136"/>
    </source>
</evidence>
<evidence type="ECO:0000313" key="10">
    <source>
        <dbReference type="EMBL" id="KKQ69946.1"/>
    </source>
</evidence>
<protein>
    <submittedName>
        <fullName evidence="10">Tfp pilus biogenesis protein PilC</fullName>
    </submittedName>
</protein>
<dbReference type="AlphaFoldDB" id="A0A0G0MYG5"/>
<dbReference type="InterPro" id="IPR042094">
    <property type="entry name" value="T2SS_GspF_sf"/>
</dbReference>
<keyword evidence="3" id="KW-1003">Cell membrane</keyword>
<dbReference type="PANTHER" id="PTHR30012:SF0">
    <property type="entry name" value="TYPE II SECRETION SYSTEM PROTEIN F-RELATED"/>
    <property type="match status" value="1"/>
</dbReference>
<feature type="transmembrane region" description="Helical" evidence="8">
    <location>
        <begin position="209"/>
        <end position="235"/>
    </location>
</feature>
<dbReference type="PRINTS" id="PR00812">
    <property type="entry name" value="BCTERIALGSPF"/>
</dbReference>
<keyword evidence="4" id="KW-0997">Cell inner membrane</keyword>
<evidence type="ECO:0000256" key="2">
    <source>
        <dbReference type="ARBA" id="ARBA00005745"/>
    </source>
</evidence>
<evidence type="ECO:0000256" key="6">
    <source>
        <dbReference type="ARBA" id="ARBA00022989"/>
    </source>
</evidence>
<comment type="subcellular location">
    <subcellularLocation>
        <location evidence="1">Cell inner membrane</location>
        <topology evidence="1">Multi-pass membrane protein</topology>
    </subcellularLocation>
</comment>
<feature type="domain" description="Type II secretion system protein GspF" evidence="9">
    <location>
        <begin position="270"/>
        <end position="392"/>
    </location>
</feature>
<dbReference type="InterPro" id="IPR018076">
    <property type="entry name" value="T2SS_GspF_dom"/>
</dbReference>
<feature type="transmembrane region" description="Helical" evidence="8">
    <location>
        <begin position="167"/>
        <end position="189"/>
    </location>
</feature>
<dbReference type="Proteomes" id="UP000034022">
    <property type="component" value="Unassembled WGS sequence"/>
</dbReference>
<dbReference type="Pfam" id="PF00482">
    <property type="entry name" value="T2SSF"/>
    <property type="match status" value="2"/>
</dbReference>
<comment type="caution">
    <text evidence="10">The sequence shown here is derived from an EMBL/GenBank/DDBJ whole genome shotgun (WGS) entry which is preliminary data.</text>
</comment>
<sequence>MSVFKYRAIDKEGKSVSGLAEAESESLAIELLKEKGLEIVSMYETNMDSGVGNFMFGRVSAKELVAFSRQFSVLISANVALVQSLKLLIDQTSNLKLKMAISEIADDIDEGERLSGALAKKPAIFSKFYVNVVKSGETSGKLDEVLNYLADELEKDYDMNSKIRGAMIYPIFVFCGLGTVGIIMMVFVVPKLTAVITESGGELPVPTKILIAISGFLQNFWWLVFALIIGAVVGMKFLIKIPQMKLTIDKLMLRLPIFGKLFQRIYLVRFTRSLHTLLIGGVNISKALAIVAEVVDNRVYKDLILLTKKEIEDGNSISSAFTNSNEVPGMVSQMMSIGEKTGKLDVILSRITDFYTREINNIIANLMTLMEPIIMVVMGVGVGIMVAAIILPMYNMASNF</sequence>
<evidence type="ECO:0000256" key="1">
    <source>
        <dbReference type="ARBA" id="ARBA00004429"/>
    </source>
</evidence>
<evidence type="ECO:0000256" key="4">
    <source>
        <dbReference type="ARBA" id="ARBA00022519"/>
    </source>
</evidence>
<feature type="transmembrane region" description="Helical" evidence="8">
    <location>
        <begin position="373"/>
        <end position="394"/>
    </location>
</feature>
<evidence type="ECO:0000259" key="9">
    <source>
        <dbReference type="Pfam" id="PF00482"/>
    </source>
</evidence>
<evidence type="ECO:0000256" key="5">
    <source>
        <dbReference type="ARBA" id="ARBA00022692"/>
    </source>
</evidence>
<accession>A0A0G0MYG5</accession>
<name>A0A0G0MYG5_9BACT</name>
<dbReference type="InterPro" id="IPR003004">
    <property type="entry name" value="GspF/PilC"/>
</dbReference>
<evidence type="ECO:0000256" key="3">
    <source>
        <dbReference type="ARBA" id="ARBA00022475"/>
    </source>
</evidence>
<dbReference type="FunFam" id="1.20.81.30:FF:000001">
    <property type="entry name" value="Type II secretion system protein F"/>
    <property type="match status" value="1"/>
</dbReference>